<reference evidence="1 2" key="1">
    <citation type="submission" date="2014-04" db="EMBL/GenBank/DDBJ databases">
        <authorList>
            <consortium name="DOE Joint Genome Institute"/>
            <person name="Kuo A."/>
            <person name="Girlanda M."/>
            <person name="Perotto S."/>
            <person name="Kohler A."/>
            <person name="Nagy L.G."/>
            <person name="Floudas D."/>
            <person name="Copeland A."/>
            <person name="Barry K.W."/>
            <person name="Cichocki N."/>
            <person name="Veneault-Fourrey C."/>
            <person name="LaButti K."/>
            <person name="Lindquist E.A."/>
            <person name="Lipzen A."/>
            <person name="Lundell T."/>
            <person name="Morin E."/>
            <person name="Murat C."/>
            <person name="Sun H."/>
            <person name="Tunlid A."/>
            <person name="Henrissat B."/>
            <person name="Grigoriev I.V."/>
            <person name="Hibbett D.S."/>
            <person name="Martin F."/>
            <person name="Nordberg H.P."/>
            <person name="Cantor M.N."/>
            <person name="Hua S.X."/>
        </authorList>
    </citation>
    <scope>NUCLEOTIDE SEQUENCE [LARGE SCALE GENOMIC DNA]</scope>
    <source>
        <strain evidence="1 2">MUT 4182</strain>
    </source>
</reference>
<dbReference type="OrthoDB" id="3304889at2759"/>
<reference evidence="2" key="2">
    <citation type="submission" date="2015-01" db="EMBL/GenBank/DDBJ databases">
        <title>Evolutionary Origins and Diversification of the Mycorrhizal Mutualists.</title>
        <authorList>
            <consortium name="DOE Joint Genome Institute"/>
            <consortium name="Mycorrhizal Genomics Consortium"/>
            <person name="Kohler A."/>
            <person name="Kuo A."/>
            <person name="Nagy L.G."/>
            <person name="Floudas D."/>
            <person name="Copeland A."/>
            <person name="Barry K.W."/>
            <person name="Cichocki N."/>
            <person name="Veneault-Fourrey C."/>
            <person name="LaButti K."/>
            <person name="Lindquist E.A."/>
            <person name="Lipzen A."/>
            <person name="Lundell T."/>
            <person name="Morin E."/>
            <person name="Murat C."/>
            <person name="Riley R."/>
            <person name="Ohm R."/>
            <person name="Sun H."/>
            <person name="Tunlid A."/>
            <person name="Henrissat B."/>
            <person name="Grigoriev I.V."/>
            <person name="Hibbett D.S."/>
            <person name="Martin F."/>
        </authorList>
    </citation>
    <scope>NUCLEOTIDE SEQUENCE [LARGE SCALE GENOMIC DNA]</scope>
    <source>
        <strain evidence="2">MUT 4182</strain>
    </source>
</reference>
<sequence length="68" mass="7536">MCEWGNAASRLLSVRHPAKLEANKTSNRYFDPLEGFVPPRGPSPEPVGADDDLAPPQSNIWNIYVTLE</sequence>
<dbReference type="AlphaFoldDB" id="A0A0C3Q8K2"/>
<protein>
    <submittedName>
        <fullName evidence="1">Uncharacterized protein</fullName>
    </submittedName>
</protein>
<accession>A0A0C3Q8K2</accession>
<dbReference type="HOGENOM" id="CLU_2795819_0_0_1"/>
<dbReference type="Proteomes" id="UP000054248">
    <property type="component" value="Unassembled WGS sequence"/>
</dbReference>
<name>A0A0C3Q8K2_9AGAM</name>
<proteinExistence type="predicted"/>
<evidence type="ECO:0000313" key="2">
    <source>
        <dbReference type="Proteomes" id="UP000054248"/>
    </source>
</evidence>
<evidence type="ECO:0000313" key="1">
    <source>
        <dbReference type="EMBL" id="KIO20094.1"/>
    </source>
</evidence>
<keyword evidence="2" id="KW-1185">Reference proteome</keyword>
<dbReference type="EMBL" id="KN823188">
    <property type="protein sequence ID" value="KIO20094.1"/>
    <property type="molecule type" value="Genomic_DNA"/>
</dbReference>
<gene>
    <name evidence="1" type="ORF">M407DRAFT_30259</name>
</gene>
<organism evidence="1 2">
    <name type="scientific">Tulasnella calospora MUT 4182</name>
    <dbReference type="NCBI Taxonomy" id="1051891"/>
    <lineage>
        <taxon>Eukaryota</taxon>
        <taxon>Fungi</taxon>
        <taxon>Dikarya</taxon>
        <taxon>Basidiomycota</taxon>
        <taxon>Agaricomycotina</taxon>
        <taxon>Agaricomycetes</taxon>
        <taxon>Cantharellales</taxon>
        <taxon>Tulasnellaceae</taxon>
        <taxon>Tulasnella</taxon>
    </lineage>
</organism>